<protein>
    <submittedName>
        <fullName evidence="1">Uncharacterized protein</fullName>
    </submittedName>
</protein>
<gene>
    <name evidence="1" type="ORF">SAMN04244574_03637</name>
</gene>
<name>A0A1I4G3C2_9GAMM</name>
<organism evidence="1 2">
    <name type="scientific">Azotobacter beijerinckii</name>
    <dbReference type="NCBI Taxonomy" id="170623"/>
    <lineage>
        <taxon>Bacteria</taxon>
        <taxon>Pseudomonadati</taxon>
        <taxon>Pseudomonadota</taxon>
        <taxon>Gammaproteobacteria</taxon>
        <taxon>Pseudomonadales</taxon>
        <taxon>Pseudomonadaceae</taxon>
        <taxon>Azotobacter</taxon>
    </lineage>
</organism>
<dbReference type="EMBL" id="FOSX01000079">
    <property type="protein sequence ID" value="SFL23737.1"/>
    <property type="molecule type" value="Genomic_DNA"/>
</dbReference>
<evidence type="ECO:0000313" key="1">
    <source>
        <dbReference type="EMBL" id="SFL23737.1"/>
    </source>
</evidence>
<proteinExistence type="predicted"/>
<dbReference type="AlphaFoldDB" id="A0A1I4G3C2"/>
<sequence>MARFYHWMDTGSPSRSLSGSMSNRLKQILLACLVYGYGSKPAAGWSLVHEASGGFSLRNATGTGIINFSDWGATVYGTVKITLLETITGGITNAIPTGDNLRSGYGAPGATPHGLFMYGQYQNPSTLVWTVVADERSFSLYIAAAARDLTSSGSYSYSRNTLLVAGESSAGLFYAHGGLLGTSETMSFTATSFPGHTALRDQTTGLIISGAGGTITQGLANSGGATSSGPDLIGDLPLSKVPLFYSGTIASYHRGLVASHHHFAYNDSAAMGLLGLVASDDNRGKPVALGDLALASVSAELAYGRRVFLTDHPDYW</sequence>
<evidence type="ECO:0000313" key="2">
    <source>
        <dbReference type="Proteomes" id="UP000199579"/>
    </source>
</evidence>
<dbReference type="RefSeq" id="WP_090942606.1">
    <property type="nucleotide sequence ID" value="NZ_FOSX01000079.1"/>
</dbReference>
<dbReference type="Proteomes" id="UP000199579">
    <property type="component" value="Unassembled WGS sequence"/>
</dbReference>
<reference evidence="1 2" key="1">
    <citation type="submission" date="2016-10" db="EMBL/GenBank/DDBJ databases">
        <authorList>
            <person name="de Groot N.N."/>
        </authorList>
    </citation>
    <scope>NUCLEOTIDE SEQUENCE [LARGE SCALE GENOMIC DNA]</scope>
    <source>
        <strain evidence="1 2">DSM 381</strain>
    </source>
</reference>
<accession>A0A1I4G3C2</accession>